<organism evidence="1">
    <name type="scientific">marine sediment metagenome</name>
    <dbReference type="NCBI Taxonomy" id="412755"/>
    <lineage>
        <taxon>unclassified sequences</taxon>
        <taxon>metagenomes</taxon>
        <taxon>ecological metagenomes</taxon>
    </lineage>
</organism>
<proteinExistence type="predicted"/>
<gene>
    <name evidence="1" type="ORF">LCGC14_0361990</name>
</gene>
<name>A0A0F9VUR2_9ZZZZ</name>
<sequence>MVAILIEPPKKIFTGEPEDLAEEFRKELRTMMKAAALKMQCPVEHLKYRVDNTGTVEIQKMEPDEMAAMEIQEKQNKLRKQILKRKGLL</sequence>
<dbReference type="AlphaFoldDB" id="A0A0F9VUR2"/>
<evidence type="ECO:0000313" key="1">
    <source>
        <dbReference type="EMBL" id="KKN77221.1"/>
    </source>
</evidence>
<comment type="caution">
    <text evidence="1">The sequence shown here is derived from an EMBL/GenBank/DDBJ whole genome shotgun (WGS) entry which is preliminary data.</text>
</comment>
<protein>
    <submittedName>
        <fullName evidence="1">Uncharacterized protein</fullName>
    </submittedName>
</protein>
<accession>A0A0F9VUR2</accession>
<dbReference type="EMBL" id="LAZR01000282">
    <property type="protein sequence ID" value="KKN77221.1"/>
    <property type="molecule type" value="Genomic_DNA"/>
</dbReference>
<reference evidence="1" key="1">
    <citation type="journal article" date="2015" name="Nature">
        <title>Complex archaea that bridge the gap between prokaryotes and eukaryotes.</title>
        <authorList>
            <person name="Spang A."/>
            <person name="Saw J.H."/>
            <person name="Jorgensen S.L."/>
            <person name="Zaremba-Niedzwiedzka K."/>
            <person name="Martijn J."/>
            <person name="Lind A.E."/>
            <person name="van Eijk R."/>
            <person name="Schleper C."/>
            <person name="Guy L."/>
            <person name="Ettema T.J."/>
        </authorList>
    </citation>
    <scope>NUCLEOTIDE SEQUENCE</scope>
</reference>